<dbReference type="AlphaFoldDB" id="A0A9W9SG31"/>
<accession>A0A9W9SG31</accession>
<sequence>MAANPAANSGADDTRRVIKQPGKPLPIKDQLNHPPDSVSDEGHARNQHALGTRKGRCSHGPKKWHKTHTCSYLRPDLRDNE</sequence>
<dbReference type="Proteomes" id="UP001147747">
    <property type="component" value="Unassembled WGS sequence"/>
</dbReference>
<evidence type="ECO:0000313" key="2">
    <source>
        <dbReference type="EMBL" id="KAJ5376579.1"/>
    </source>
</evidence>
<reference evidence="2" key="1">
    <citation type="submission" date="2022-12" db="EMBL/GenBank/DDBJ databases">
        <authorList>
            <person name="Petersen C."/>
        </authorList>
    </citation>
    <scope>NUCLEOTIDE SEQUENCE</scope>
    <source>
        <strain evidence="2">IBT 29677</strain>
    </source>
</reference>
<protein>
    <submittedName>
        <fullName evidence="2">Uncharacterized protein</fullName>
    </submittedName>
</protein>
<gene>
    <name evidence="2" type="ORF">N7509_013465</name>
</gene>
<dbReference type="RefSeq" id="XP_056481609.1">
    <property type="nucleotide sequence ID" value="XM_056638102.1"/>
</dbReference>
<evidence type="ECO:0000256" key="1">
    <source>
        <dbReference type="SAM" id="MobiDB-lite"/>
    </source>
</evidence>
<dbReference type="EMBL" id="JAPZBU010000012">
    <property type="protein sequence ID" value="KAJ5376579.1"/>
    <property type="molecule type" value="Genomic_DNA"/>
</dbReference>
<organism evidence="2 3">
    <name type="scientific">Penicillium cosmopolitanum</name>
    <dbReference type="NCBI Taxonomy" id="1131564"/>
    <lineage>
        <taxon>Eukaryota</taxon>
        <taxon>Fungi</taxon>
        <taxon>Dikarya</taxon>
        <taxon>Ascomycota</taxon>
        <taxon>Pezizomycotina</taxon>
        <taxon>Eurotiomycetes</taxon>
        <taxon>Eurotiomycetidae</taxon>
        <taxon>Eurotiales</taxon>
        <taxon>Aspergillaceae</taxon>
        <taxon>Penicillium</taxon>
    </lineage>
</organism>
<keyword evidence="3" id="KW-1185">Reference proteome</keyword>
<reference evidence="2" key="2">
    <citation type="journal article" date="2023" name="IMA Fungus">
        <title>Comparative genomic study of the Penicillium genus elucidates a diverse pangenome and 15 lateral gene transfer events.</title>
        <authorList>
            <person name="Petersen C."/>
            <person name="Sorensen T."/>
            <person name="Nielsen M.R."/>
            <person name="Sondergaard T.E."/>
            <person name="Sorensen J.L."/>
            <person name="Fitzpatrick D.A."/>
            <person name="Frisvad J.C."/>
            <person name="Nielsen K.L."/>
        </authorList>
    </citation>
    <scope>NUCLEOTIDE SEQUENCE</scope>
    <source>
        <strain evidence="2">IBT 29677</strain>
    </source>
</reference>
<feature type="compositionally biased region" description="Basic residues" evidence="1">
    <location>
        <begin position="51"/>
        <end position="67"/>
    </location>
</feature>
<evidence type="ECO:0000313" key="3">
    <source>
        <dbReference type="Proteomes" id="UP001147747"/>
    </source>
</evidence>
<feature type="region of interest" description="Disordered" evidence="1">
    <location>
        <begin position="1"/>
        <end position="67"/>
    </location>
</feature>
<dbReference type="GeneID" id="81377082"/>
<proteinExistence type="predicted"/>
<comment type="caution">
    <text evidence="2">The sequence shown here is derived from an EMBL/GenBank/DDBJ whole genome shotgun (WGS) entry which is preliminary data.</text>
</comment>
<name>A0A9W9SG31_9EURO</name>